<evidence type="ECO:0000313" key="4">
    <source>
        <dbReference type="EMBL" id="CAF1995686.1"/>
    </source>
</evidence>
<name>A0A816CFF8_9BILA</name>
<dbReference type="EMBL" id="CAJNOW010013431">
    <property type="protein sequence ID" value="CAF1620900.1"/>
    <property type="molecule type" value="Genomic_DNA"/>
</dbReference>
<dbReference type="GO" id="GO:0006508">
    <property type="term" value="P:proteolysis"/>
    <property type="evidence" value="ECO:0007669"/>
    <property type="project" value="InterPro"/>
</dbReference>
<accession>A0A816CFF8</accession>
<dbReference type="EMBL" id="CAJNOV010008089">
    <property type="protein sequence ID" value="CAF1310306.1"/>
    <property type="molecule type" value="Genomic_DNA"/>
</dbReference>
<dbReference type="Proteomes" id="UP000663855">
    <property type="component" value="Unassembled WGS sequence"/>
</dbReference>
<dbReference type="Proteomes" id="UP000663834">
    <property type="component" value="Unassembled WGS sequence"/>
</dbReference>
<evidence type="ECO:0000313" key="2">
    <source>
        <dbReference type="EMBL" id="CAF1310306.1"/>
    </source>
</evidence>
<proteinExistence type="predicted"/>
<dbReference type="Pfam" id="PF00656">
    <property type="entry name" value="Peptidase_C14"/>
    <property type="match status" value="1"/>
</dbReference>
<evidence type="ECO:0000313" key="3">
    <source>
        <dbReference type="EMBL" id="CAF1620900.1"/>
    </source>
</evidence>
<dbReference type="PANTHER" id="PTHR22576">
    <property type="entry name" value="MUCOSA ASSOCIATED LYMPHOID TISSUE LYMPHOMA TRANSLOCATION PROTEIN 1/PARACASPASE"/>
    <property type="match status" value="1"/>
</dbReference>
<reference evidence="3" key="1">
    <citation type="submission" date="2021-02" db="EMBL/GenBank/DDBJ databases">
        <authorList>
            <person name="Nowell W R."/>
        </authorList>
    </citation>
    <scope>NUCLEOTIDE SEQUENCE</scope>
</reference>
<dbReference type="EMBL" id="CAJOBF010011937">
    <property type="protein sequence ID" value="CAF4312171.1"/>
    <property type="molecule type" value="Genomic_DNA"/>
</dbReference>
<comment type="caution">
    <text evidence="3">The sequence shown here is derived from an EMBL/GenBank/DDBJ whole genome shotgun (WGS) entry which is preliminary data.</text>
</comment>
<feature type="domain" description="Caspase family p20" evidence="1">
    <location>
        <begin position="7"/>
        <end position="137"/>
    </location>
</feature>
<dbReference type="InterPro" id="IPR011600">
    <property type="entry name" value="Pept_C14_caspase"/>
</dbReference>
<dbReference type="Proteomes" id="UP000663842">
    <property type="component" value="Unassembled WGS sequence"/>
</dbReference>
<evidence type="ECO:0000259" key="1">
    <source>
        <dbReference type="PROSITE" id="PS50208"/>
    </source>
</evidence>
<gene>
    <name evidence="2" type="ORF">CJN711_LOCUS17398</name>
    <name evidence="3" type="ORF">KQP761_LOCUS24658</name>
    <name evidence="6" type="ORF">UXM345_LOCUS34001</name>
    <name evidence="5" type="ORF">WKI299_LOCUS35854</name>
    <name evidence="4" type="ORF">XDN619_LOCUS3083</name>
</gene>
<dbReference type="InterPro" id="IPR001309">
    <property type="entry name" value="Pept_C14_p20"/>
</dbReference>
<dbReference type="SUPFAM" id="SSF52129">
    <property type="entry name" value="Caspase-like"/>
    <property type="match status" value="1"/>
</dbReference>
<dbReference type="AlphaFoldDB" id="A0A816CFF8"/>
<evidence type="ECO:0000313" key="6">
    <source>
        <dbReference type="EMBL" id="CAF4312171.1"/>
    </source>
</evidence>
<evidence type="ECO:0000313" key="7">
    <source>
        <dbReference type="Proteomes" id="UP000663834"/>
    </source>
</evidence>
<dbReference type="Proteomes" id="UP000663856">
    <property type="component" value="Unassembled WGS sequence"/>
</dbReference>
<dbReference type="InterPro" id="IPR029030">
    <property type="entry name" value="Caspase-like_dom_sf"/>
</dbReference>
<sequence length="247" mass="27073">MATTGSRRKLALVIGIGEYEGGQKLPNAENDANEMSAVLEKIGFIVTKKLHSARIEMRFALVAFEESITSSDVVLFYFAGHGTQWENHNYLIPKDNNGIDNASLKTRAIDAQKVLDEFSVRDPFLTIFLLDCCRTYDVRSSNSNPRNPTGNEPKLNGLKAMDAKAGSLIAFACAAGATADDGIGQKNGLFTKHLLKHIAIPKQDIRTTLALVTDGVMAESNSRQIPFVNLSLRYPHIPLCDELSGKY</sequence>
<dbReference type="OrthoDB" id="412369at2759"/>
<dbReference type="Gene3D" id="3.40.50.1460">
    <property type="match status" value="1"/>
</dbReference>
<dbReference type="EMBL" id="CAJNRG010000332">
    <property type="protein sequence ID" value="CAF1995686.1"/>
    <property type="molecule type" value="Genomic_DNA"/>
</dbReference>
<dbReference type="InterPro" id="IPR052039">
    <property type="entry name" value="Caspase-related_regulators"/>
</dbReference>
<dbReference type="PANTHER" id="PTHR22576:SF37">
    <property type="entry name" value="MUCOSA-ASSOCIATED LYMPHOID TISSUE LYMPHOMA TRANSLOCATION PROTEIN 1"/>
    <property type="match status" value="1"/>
</dbReference>
<dbReference type="GO" id="GO:0004197">
    <property type="term" value="F:cysteine-type endopeptidase activity"/>
    <property type="evidence" value="ECO:0007669"/>
    <property type="project" value="InterPro"/>
</dbReference>
<organism evidence="3 7">
    <name type="scientific">Rotaria magnacalcarata</name>
    <dbReference type="NCBI Taxonomy" id="392030"/>
    <lineage>
        <taxon>Eukaryota</taxon>
        <taxon>Metazoa</taxon>
        <taxon>Spiralia</taxon>
        <taxon>Gnathifera</taxon>
        <taxon>Rotifera</taxon>
        <taxon>Eurotatoria</taxon>
        <taxon>Bdelloidea</taxon>
        <taxon>Philodinida</taxon>
        <taxon>Philodinidae</taxon>
        <taxon>Rotaria</taxon>
    </lineage>
</organism>
<evidence type="ECO:0000313" key="5">
    <source>
        <dbReference type="EMBL" id="CAF2227700.1"/>
    </source>
</evidence>
<dbReference type="Proteomes" id="UP000663887">
    <property type="component" value="Unassembled WGS sequence"/>
</dbReference>
<dbReference type="PROSITE" id="PS50208">
    <property type="entry name" value="CASPASE_P20"/>
    <property type="match status" value="1"/>
</dbReference>
<dbReference type="EMBL" id="CAJNRF010017300">
    <property type="protein sequence ID" value="CAF2227700.1"/>
    <property type="molecule type" value="Genomic_DNA"/>
</dbReference>
<protein>
    <recommendedName>
        <fullName evidence="1">Caspase family p20 domain-containing protein</fullName>
    </recommendedName>
</protein>